<dbReference type="PANTHER" id="PTHR39176:SF1">
    <property type="entry name" value="PERIPLASMIC PROTEIN"/>
    <property type="match status" value="1"/>
</dbReference>
<dbReference type="InterPro" id="IPR009739">
    <property type="entry name" value="LprI-like_N"/>
</dbReference>
<proteinExistence type="predicted"/>
<organism evidence="3 4">
    <name type="scientific">Candidatus Williamhamiltonella defendens</name>
    <dbReference type="NCBI Taxonomy" id="138072"/>
    <lineage>
        <taxon>Bacteria</taxon>
        <taxon>Pseudomonadati</taxon>
        <taxon>Pseudomonadota</taxon>
        <taxon>Gammaproteobacteria</taxon>
        <taxon>Enterobacterales</taxon>
        <taxon>Enterobacteriaceae</taxon>
        <taxon>aphid secondary symbionts</taxon>
        <taxon>Candidatus Williamhamiltonella</taxon>
    </lineage>
</organism>
<feature type="chain" id="PRO_5042180026" description="Lysozyme inhibitor LprI-like N-terminal domain-containing protein" evidence="1">
    <location>
        <begin position="22"/>
        <end position="147"/>
    </location>
</feature>
<reference evidence="3" key="1">
    <citation type="submission" date="2017-08" db="EMBL/GenBank/DDBJ databases">
        <title>Genome sequence of Candidatus Hamiltonella defensa from Acyrthosiphon pisum strain MI47.</title>
        <authorList>
            <person name="Patel V.A."/>
            <person name="Chevignon G."/>
            <person name="Russell J.A."/>
            <person name="Oliver K.M."/>
        </authorList>
    </citation>
    <scope>NUCLEOTIDE SEQUENCE</scope>
    <source>
        <strain evidence="3">MI47</strain>
    </source>
</reference>
<sequence>MSMLKKTLILLSLATIFPSMAERSGTLITQVDMTQDSAKEYQSAKKTLNETYQKVSKAVKGEQKTLLKKSQDAWKKYRDSACRFSTSGSQGGSAYAMIYESCLAEKNHQREVELKNFLICPEGDLSCPFVNSSLIHNDDQKIDSNAP</sequence>
<dbReference type="EMBL" id="CP022932">
    <property type="protein sequence ID" value="ASV33824.1"/>
    <property type="molecule type" value="Genomic_DNA"/>
</dbReference>
<evidence type="ECO:0000256" key="1">
    <source>
        <dbReference type="SAM" id="SignalP"/>
    </source>
</evidence>
<protein>
    <recommendedName>
        <fullName evidence="2">Lysozyme inhibitor LprI-like N-terminal domain-containing protein</fullName>
    </recommendedName>
</protein>
<gene>
    <name evidence="3" type="ORF">CJJ18_07225</name>
</gene>
<dbReference type="Gene3D" id="1.20.1270.180">
    <property type="match status" value="1"/>
</dbReference>
<evidence type="ECO:0000313" key="3">
    <source>
        <dbReference type="EMBL" id="ASV33824.1"/>
    </source>
</evidence>
<dbReference type="PANTHER" id="PTHR39176">
    <property type="entry name" value="PERIPLASMIC PROTEIN-RELATED"/>
    <property type="match status" value="1"/>
</dbReference>
<dbReference type="Pfam" id="PF07007">
    <property type="entry name" value="LprI"/>
    <property type="match status" value="1"/>
</dbReference>
<accession>A0AAC9YGL6</accession>
<evidence type="ECO:0000259" key="2">
    <source>
        <dbReference type="Pfam" id="PF07007"/>
    </source>
</evidence>
<feature type="signal peptide" evidence="1">
    <location>
        <begin position="1"/>
        <end position="21"/>
    </location>
</feature>
<dbReference type="AlphaFoldDB" id="A0AAC9YGL6"/>
<name>A0AAC9YGL6_9ENTR</name>
<evidence type="ECO:0000313" key="4">
    <source>
        <dbReference type="Proteomes" id="UP000792865"/>
    </source>
</evidence>
<dbReference type="Proteomes" id="UP000792865">
    <property type="component" value="Chromosome"/>
</dbReference>
<feature type="domain" description="Lysozyme inhibitor LprI-like N-terminal" evidence="2">
    <location>
        <begin position="28"/>
        <end position="114"/>
    </location>
</feature>
<keyword evidence="1" id="KW-0732">Signal</keyword>